<dbReference type="EMBL" id="LR214951">
    <property type="protein sequence ID" value="VEU59602.1"/>
    <property type="molecule type" value="Genomic_DNA"/>
</dbReference>
<dbReference type="KEGG" id="mnu:NCTC10166_00581"/>
<proteinExistence type="predicted"/>
<protein>
    <submittedName>
        <fullName evidence="3">Uncharacterized protein</fullName>
    </submittedName>
</protein>
<evidence type="ECO:0000313" key="3">
    <source>
        <dbReference type="EMBL" id="VEU59602.1"/>
    </source>
</evidence>
<gene>
    <name evidence="3" type="ORF">NCTC10166_00581</name>
</gene>
<keyword evidence="2" id="KW-1133">Transmembrane helix</keyword>
<evidence type="ECO:0000256" key="2">
    <source>
        <dbReference type="SAM" id="Phobius"/>
    </source>
</evidence>
<feature type="transmembrane region" description="Helical" evidence="2">
    <location>
        <begin position="196"/>
        <end position="217"/>
    </location>
</feature>
<evidence type="ECO:0000313" key="4">
    <source>
        <dbReference type="Proteomes" id="UP000289440"/>
    </source>
</evidence>
<feature type="transmembrane region" description="Helical" evidence="2">
    <location>
        <begin position="66"/>
        <end position="89"/>
    </location>
</feature>
<keyword evidence="1" id="KW-0175">Coiled coil</keyword>
<evidence type="ECO:0000256" key="1">
    <source>
        <dbReference type="SAM" id="Coils"/>
    </source>
</evidence>
<accession>A0A449A5V3</accession>
<feature type="transmembrane region" description="Helical" evidence="2">
    <location>
        <begin position="224"/>
        <end position="240"/>
    </location>
</feature>
<sequence>MIFDGIINGIAYGVFSIFWYILVWFPYTILKITFSTFQYLGFPIVKKILFGSENQNENWKNVPTSYWAMGIIAIVLLIVVMIAVIFKFIAKHRHNNEESNVLIKALKKLLPSISLLVLIPFLTFAFIIILQIFLDLLFIAINGQKIGLAESLFISNKPDKIESQTWSEIATTKKPFSVISINTYSTFNWGEGVQTIIFLSISGILILYGMIKLLFVYAVKIVEIFWLFISSPIFSVWSIYDNGEKFKTWKNIYLGKFFMLLYYQVALGLLMIWIGVVNNLNNIFEIEANSKILSWLLHLALVWAGAITIHSLSAEIAQMFGSSISHNEASQMFDKSIKSGAMLLGGGAAAAGFASKKLIGEDFHKNQLKKQLKEGDISKLGYKNALRDLKNERKAEGLSWRDTRDGLLAGGKTNNKLYKTQNKIAKIDDQIDKKLNFMESDEYKNLKPEKQKIHNAKLDLLNNKKEYLKQENKPREEWANKISNLNPVKSQTKTSVQKRMTENLKKYDLTQSEISKAYKEFENSQNDYKDAKKENNKIKMQNFKQAIKNKFKKGE</sequence>
<feature type="coiled-coil region" evidence="1">
    <location>
        <begin position="514"/>
        <end position="541"/>
    </location>
</feature>
<feature type="transmembrane region" description="Helical" evidence="2">
    <location>
        <begin position="260"/>
        <end position="280"/>
    </location>
</feature>
<dbReference type="RefSeq" id="WP_129719979.1">
    <property type="nucleotide sequence ID" value="NZ_LR214951.1"/>
</dbReference>
<dbReference type="AlphaFoldDB" id="A0A449A5V3"/>
<dbReference type="OrthoDB" id="394047at2"/>
<name>A0A449A5V3_9BACT</name>
<feature type="transmembrane region" description="Helical" evidence="2">
    <location>
        <begin position="7"/>
        <end position="27"/>
    </location>
</feature>
<feature type="transmembrane region" description="Helical" evidence="2">
    <location>
        <begin position="292"/>
        <end position="312"/>
    </location>
</feature>
<keyword evidence="2" id="KW-0472">Membrane</keyword>
<organism evidence="3 4">
    <name type="scientific">Mesomycoplasma neurolyticum</name>
    <dbReference type="NCBI Taxonomy" id="2120"/>
    <lineage>
        <taxon>Bacteria</taxon>
        <taxon>Bacillati</taxon>
        <taxon>Mycoplasmatota</taxon>
        <taxon>Mycoplasmoidales</taxon>
        <taxon>Metamycoplasmataceae</taxon>
        <taxon>Mesomycoplasma</taxon>
    </lineage>
</organism>
<keyword evidence="2" id="KW-0812">Transmembrane</keyword>
<reference evidence="3 4" key="1">
    <citation type="submission" date="2019-01" db="EMBL/GenBank/DDBJ databases">
        <authorList>
            <consortium name="Pathogen Informatics"/>
        </authorList>
    </citation>
    <scope>NUCLEOTIDE SEQUENCE [LARGE SCALE GENOMIC DNA]</scope>
    <source>
        <strain evidence="3 4">NCTC10166</strain>
    </source>
</reference>
<dbReference type="Proteomes" id="UP000289440">
    <property type="component" value="Chromosome"/>
</dbReference>
<dbReference type="NCBIfam" id="NF045848">
    <property type="entry name" value="MMCAP2_0566_fam"/>
    <property type="match status" value="1"/>
</dbReference>
<keyword evidence="4" id="KW-1185">Reference proteome</keyword>
<dbReference type="NCBIfam" id="NF045889">
    <property type="entry name" value="ICE_Mbov_0396_TM"/>
    <property type="match status" value="1"/>
</dbReference>
<feature type="transmembrane region" description="Helical" evidence="2">
    <location>
        <begin position="109"/>
        <end position="134"/>
    </location>
</feature>